<evidence type="ECO:0000313" key="4">
    <source>
        <dbReference type="Proteomes" id="UP000481043"/>
    </source>
</evidence>
<accession>A0A6M0Q7R6</accession>
<organism evidence="3 4">
    <name type="scientific">Bacillus mesophilus</name>
    <dbReference type="NCBI Taxonomy" id="1808955"/>
    <lineage>
        <taxon>Bacteria</taxon>
        <taxon>Bacillati</taxon>
        <taxon>Bacillota</taxon>
        <taxon>Bacilli</taxon>
        <taxon>Bacillales</taxon>
        <taxon>Bacillaceae</taxon>
        <taxon>Bacillus</taxon>
    </lineage>
</organism>
<dbReference type="EMBL" id="JAAIWM010000002">
    <property type="protein sequence ID" value="NEY71530.1"/>
    <property type="molecule type" value="Genomic_DNA"/>
</dbReference>
<gene>
    <name evidence="3" type="ORF">G4D63_07200</name>
</gene>
<keyword evidence="1" id="KW-0175">Coiled coil</keyword>
<keyword evidence="2" id="KW-0812">Transmembrane</keyword>
<dbReference type="RefSeq" id="WP_163178975.1">
    <property type="nucleotide sequence ID" value="NZ_JAAIWM010000002.1"/>
</dbReference>
<feature type="transmembrane region" description="Helical" evidence="2">
    <location>
        <begin position="68"/>
        <end position="90"/>
    </location>
</feature>
<evidence type="ECO:0000313" key="3">
    <source>
        <dbReference type="EMBL" id="NEY71530.1"/>
    </source>
</evidence>
<evidence type="ECO:0000256" key="1">
    <source>
        <dbReference type="SAM" id="Coils"/>
    </source>
</evidence>
<evidence type="ECO:0000256" key="2">
    <source>
        <dbReference type="SAM" id="Phobius"/>
    </source>
</evidence>
<protein>
    <recommendedName>
        <fullName evidence="5">DUF1640 domain-containing protein</fullName>
    </recommendedName>
</protein>
<comment type="caution">
    <text evidence="3">The sequence shown here is derived from an EMBL/GenBank/DDBJ whole genome shotgun (WGS) entry which is preliminary data.</text>
</comment>
<keyword evidence="2" id="KW-1133">Transmembrane helix</keyword>
<feature type="coiled-coil region" evidence="1">
    <location>
        <begin position="1"/>
        <end position="28"/>
    </location>
</feature>
<dbReference type="AlphaFoldDB" id="A0A6M0Q7R6"/>
<name>A0A6M0Q7R6_9BACI</name>
<sequence length="91" mass="10396">MEELELKVKELEMKIDELESLQENYQESLTHSLDENDVHALVDELIAEKELITQADLEKSMSKAHLQMIKWVVGTGISSVALLLGLLRIFM</sequence>
<keyword evidence="2" id="KW-0472">Membrane</keyword>
<reference evidence="3 4" key="1">
    <citation type="submission" date="2020-02" db="EMBL/GenBank/DDBJ databases">
        <title>Bacillus aquiflavi sp. nov., isolated from yellow water of strong flavor Chinese baijiu in Yibin region of China.</title>
        <authorList>
            <person name="Xie J."/>
        </authorList>
    </citation>
    <scope>NUCLEOTIDE SEQUENCE [LARGE SCALE GENOMIC DNA]</scope>
    <source>
        <strain evidence="3 4">SA4</strain>
    </source>
</reference>
<proteinExistence type="predicted"/>
<dbReference type="Proteomes" id="UP000481043">
    <property type="component" value="Unassembled WGS sequence"/>
</dbReference>
<keyword evidence="4" id="KW-1185">Reference proteome</keyword>
<evidence type="ECO:0008006" key="5">
    <source>
        <dbReference type="Google" id="ProtNLM"/>
    </source>
</evidence>